<comment type="similarity">
    <text evidence="5">Belongs to the bacterial ribosomal protein bL25 family. CTC subfamily.</text>
</comment>
<evidence type="ECO:0000256" key="1">
    <source>
        <dbReference type="ARBA" id="ARBA00022730"/>
    </source>
</evidence>
<feature type="domain" description="Large ribosomal subunit protein bL25 L25" evidence="7">
    <location>
        <begin position="6"/>
        <end position="96"/>
    </location>
</feature>
<sequence length="206" mass="22097">MNRIALEVEQRTETGKGPSRRLRAAGKVPAVLYGKKAQPLSLTLNKLDLMKAVEKAGTNPIFQLNIKGAGGAATRSAILKERQIRPLDSTLLHIDFLEVSMDEALEVHVPIECEGTPVGVEKGGIFQQVVRELKVRCLPGDIPNVIKVDVTRLELGHAIHVSDLPLPSGVTAAEEPGTAIATVVAPRKEEEHAPEEAAPSESETGE</sequence>
<evidence type="ECO:0000256" key="6">
    <source>
        <dbReference type="SAM" id="MobiDB-lite"/>
    </source>
</evidence>
<dbReference type="Pfam" id="PF01386">
    <property type="entry name" value="Ribosomal_L25p"/>
    <property type="match status" value="1"/>
</dbReference>
<dbReference type="NCBIfam" id="TIGR00731">
    <property type="entry name" value="bL25_bact_ctc"/>
    <property type="match status" value="1"/>
</dbReference>
<dbReference type="SUPFAM" id="SSF50715">
    <property type="entry name" value="Ribosomal protein L25-like"/>
    <property type="match status" value="1"/>
</dbReference>
<dbReference type="HAMAP" id="MF_01334">
    <property type="entry name" value="Ribosomal_bL25_CTC"/>
    <property type="match status" value="1"/>
</dbReference>
<evidence type="ECO:0000256" key="4">
    <source>
        <dbReference type="ARBA" id="ARBA00023274"/>
    </source>
</evidence>
<comment type="caution">
    <text evidence="9">The sequence shown here is derived from an EMBL/GenBank/DDBJ whole genome shotgun (WGS) entry which is preliminary data.</text>
</comment>
<feature type="compositionally biased region" description="Basic and acidic residues" evidence="6">
    <location>
        <begin position="186"/>
        <end position="195"/>
    </location>
</feature>
<evidence type="ECO:0000259" key="7">
    <source>
        <dbReference type="Pfam" id="PF01386"/>
    </source>
</evidence>
<gene>
    <name evidence="5" type="primary">rplY</name>
    <name evidence="5" type="synonym">ctc</name>
    <name evidence="9" type="ORF">ENV54_10295</name>
</gene>
<accession>A0A7C4EY88</accession>
<dbReference type="Pfam" id="PF14693">
    <property type="entry name" value="Ribosomal_TL5_C"/>
    <property type="match status" value="1"/>
</dbReference>
<evidence type="ECO:0000259" key="8">
    <source>
        <dbReference type="Pfam" id="PF14693"/>
    </source>
</evidence>
<name>A0A7C4EY88_9BACT</name>
<dbReference type="InterPro" id="IPR037121">
    <property type="entry name" value="Ribosomal_bL25_C"/>
</dbReference>
<dbReference type="PANTHER" id="PTHR33284">
    <property type="entry name" value="RIBOSOMAL PROTEIN L25/GLN-TRNA SYNTHETASE, ANTI-CODON-BINDING DOMAIN-CONTAINING PROTEIN"/>
    <property type="match status" value="1"/>
</dbReference>
<organism evidence="9">
    <name type="scientific">Desulfomonile tiedjei</name>
    <dbReference type="NCBI Taxonomy" id="2358"/>
    <lineage>
        <taxon>Bacteria</taxon>
        <taxon>Pseudomonadati</taxon>
        <taxon>Thermodesulfobacteriota</taxon>
        <taxon>Desulfomonilia</taxon>
        <taxon>Desulfomonilales</taxon>
        <taxon>Desulfomonilaceae</taxon>
        <taxon>Desulfomonile</taxon>
    </lineage>
</organism>
<evidence type="ECO:0000256" key="5">
    <source>
        <dbReference type="HAMAP-Rule" id="MF_01334"/>
    </source>
</evidence>
<dbReference type="GO" id="GO:0008097">
    <property type="term" value="F:5S rRNA binding"/>
    <property type="evidence" value="ECO:0007669"/>
    <property type="project" value="InterPro"/>
</dbReference>
<dbReference type="InterPro" id="IPR020930">
    <property type="entry name" value="Ribosomal_uL5_bac-type"/>
</dbReference>
<dbReference type="GO" id="GO:0003735">
    <property type="term" value="F:structural constituent of ribosome"/>
    <property type="evidence" value="ECO:0007669"/>
    <property type="project" value="InterPro"/>
</dbReference>
<comment type="function">
    <text evidence="5">This is one of the proteins that binds to the 5S RNA in the ribosome where it forms part of the central protuberance.</text>
</comment>
<dbReference type="PANTHER" id="PTHR33284:SF1">
    <property type="entry name" value="RIBOSOMAL PROTEIN L25_GLN-TRNA SYNTHETASE, ANTI-CODON-BINDING DOMAIN-CONTAINING PROTEIN"/>
    <property type="match status" value="1"/>
</dbReference>
<evidence type="ECO:0000256" key="3">
    <source>
        <dbReference type="ARBA" id="ARBA00022980"/>
    </source>
</evidence>
<protein>
    <recommendedName>
        <fullName evidence="5">Large ribosomal subunit protein bL25</fullName>
    </recommendedName>
    <alternativeName>
        <fullName evidence="5">General stress protein CTC</fullName>
    </alternativeName>
</protein>
<feature type="region of interest" description="Disordered" evidence="6">
    <location>
        <begin position="185"/>
        <end position="206"/>
    </location>
</feature>
<evidence type="ECO:0000256" key="2">
    <source>
        <dbReference type="ARBA" id="ARBA00022884"/>
    </source>
</evidence>
<keyword evidence="1 5" id="KW-0699">rRNA-binding</keyword>
<dbReference type="GO" id="GO:0006412">
    <property type="term" value="P:translation"/>
    <property type="evidence" value="ECO:0007669"/>
    <property type="project" value="UniProtKB-UniRule"/>
</dbReference>
<evidence type="ECO:0000313" key="9">
    <source>
        <dbReference type="EMBL" id="HGH61675.1"/>
    </source>
</evidence>
<dbReference type="InterPro" id="IPR001021">
    <property type="entry name" value="Ribosomal_bL25_long"/>
</dbReference>
<dbReference type="InterPro" id="IPR020056">
    <property type="entry name" value="Rbsml_bL25/Gln-tRNA_synth_N"/>
</dbReference>
<keyword evidence="2 5" id="KW-0694">RNA-binding</keyword>
<reference evidence="9" key="1">
    <citation type="journal article" date="2020" name="mSystems">
        <title>Genome- and Community-Level Interaction Insights into Carbon Utilization and Element Cycling Functions of Hydrothermarchaeota in Hydrothermal Sediment.</title>
        <authorList>
            <person name="Zhou Z."/>
            <person name="Liu Y."/>
            <person name="Xu W."/>
            <person name="Pan J."/>
            <person name="Luo Z.H."/>
            <person name="Li M."/>
        </authorList>
    </citation>
    <scope>NUCLEOTIDE SEQUENCE [LARGE SCALE GENOMIC DNA]</scope>
    <source>
        <strain evidence="9">SpSt-769</strain>
    </source>
</reference>
<keyword evidence="4 5" id="KW-0687">Ribonucleoprotein</keyword>
<proteinExistence type="inferred from homology"/>
<feature type="domain" description="Large ribosomal subunit protein bL25 beta" evidence="8">
    <location>
        <begin position="105"/>
        <end position="187"/>
    </location>
</feature>
<dbReference type="InterPro" id="IPR029751">
    <property type="entry name" value="Ribosomal_L25_dom"/>
</dbReference>
<dbReference type="GO" id="GO:0022625">
    <property type="term" value="C:cytosolic large ribosomal subunit"/>
    <property type="evidence" value="ECO:0007669"/>
    <property type="project" value="TreeGrafter"/>
</dbReference>
<dbReference type="Gene3D" id="2.40.240.10">
    <property type="entry name" value="Ribosomal Protein L25, Chain P"/>
    <property type="match status" value="1"/>
</dbReference>
<feature type="compositionally biased region" description="Low complexity" evidence="6">
    <location>
        <begin position="196"/>
        <end position="206"/>
    </location>
</feature>
<comment type="subunit">
    <text evidence="5">Part of the 50S ribosomal subunit; part of the 5S rRNA/L5/L18/L25 subcomplex. Contacts the 5S rRNA. Binds to the 5S rRNA independently of L5 and L18.</text>
</comment>
<keyword evidence="3 5" id="KW-0689">Ribosomal protein</keyword>
<dbReference type="CDD" id="cd00495">
    <property type="entry name" value="Ribosomal_L25_TL5_CTC"/>
    <property type="match status" value="1"/>
</dbReference>
<dbReference type="EMBL" id="DTGT01000333">
    <property type="protein sequence ID" value="HGH61675.1"/>
    <property type="molecule type" value="Genomic_DNA"/>
</dbReference>
<dbReference type="InterPro" id="IPR011035">
    <property type="entry name" value="Ribosomal_bL25/Gln-tRNA_synth"/>
</dbReference>
<dbReference type="Gene3D" id="2.170.120.20">
    <property type="entry name" value="Ribosomal protein L25, beta domain"/>
    <property type="match status" value="1"/>
</dbReference>
<dbReference type="AlphaFoldDB" id="A0A7C4EY88"/>
<dbReference type="InterPro" id="IPR020057">
    <property type="entry name" value="Ribosomal_bL25_b-dom"/>
</dbReference>